<reference evidence="3" key="1">
    <citation type="submission" date="2018-05" db="EMBL/GenBank/DDBJ databases">
        <title>Leptospira yasudae sp. nov. and Leptospira stimsonii sp. nov., two pathogenic species of the genus Leptospira isolated from environmental sources.</title>
        <authorList>
            <person name="Casanovas-Massana A."/>
            <person name="Hamond C."/>
            <person name="Santos L.A."/>
            <person name="Hacker K.P."/>
            <person name="Balassiano I."/>
            <person name="Medeiros M.A."/>
            <person name="Reis M.G."/>
            <person name="Ko A.I."/>
            <person name="Wunder E.A."/>
        </authorList>
    </citation>
    <scope>NUCLEOTIDE SEQUENCE [LARGE SCALE GENOMIC DNA]</scope>
    <source>
        <strain evidence="3">AMB6-RJ</strain>
    </source>
</reference>
<dbReference type="AlphaFoldDB" id="A0A8B3CPS3"/>
<sequence length="257" mass="30202">MNKKIKEEGANVSIILAGLSALLGIADAEDILKNLLVHDYLIIFCTILKRKLFISLKPEFIFSVVWIFVILEIYLDYAITKRRPEISEKKIDVEFEKLYKKRKKGPLKTFIGFIVDIILNLRFGKQLVLYTSFNRNQFAGRINDQGENIPPTEDYGCEDFITRLVKINDSNKRISEEYRFVKNKIALKIRSYVAEEADIYGDFNEIAFKVQEHYWLFALYPLKLIRWLFRNSFIFKILIYILLILIFVAILYKSTSA</sequence>
<evidence type="ECO:0000313" key="2">
    <source>
        <dbReference type="EMBL" id="RHX84221.1"/>
    </source>
</evidence>
<dbReference type="Proteomes" id="UP000266669">
    <property type="component" value="Unassembled WGS sequence"/>
</dbReference>
<dbReference type="RefSeq" id="WP_118983411.1">
    <property type="nucleotide sequence ID" value="NZ_QHCS01000006.1"/>
</dbReference>
<proteinExistence type="predicted"/>
<evidence type="ECO:0000256" key="1">
    <source>
        <dbReference type="SAM" id="Phobius"/>
    </source>
</evidence>
<protein>
    <submittedName>
        <fullName evidence="2">Uncharacterized protein</fullName>
    </submittedName>
</protein>
<feature type="transmembrane region" description="Helical" evidence="1">
    <location>
        <begin position="60"/>
        <end position="79"/>
    </location>
</feature>
<organism evidence="2 3">
    <name type="scientific">Leptospira stimsonii</name>
    <dbReference type="NCBI Taxonomy" id="2202203"/>
    <lineage>
        <taxon>Bacteria</taxon>
        <taxon>Pseudomonadati</taxon>
        <taxon>Spirochaetota</taxon>
        <taxon>Spirochaetia</taxon>
        <taxon>Leptospirales</taxon>
        <taxon>Leptospiraceae</taxon>
        <taxon>Leptospira</taxon>
    </lineage>
</organism>
<feature type="transmembrane region" description="Helical" evidence="1">
    <location>
        <begin position="233"/>
        <end position="252"/>
    </location>
</feature>
<keyword evidence="1" id="KW-0472">Membrane</keyword>
<evidence type="ECO:0000313" key="3">
    <source>
        <dbReference type="Proteomes" id="UP000266669"/>
    </source>
</evidence>
<keyword evidence="1" id="KW-0812">Transmembrane</keyword>
<keyword evidence="1" id="KW-1133">Transmembrane helix</keyword>
<dbReference type="EMBL" id="QHCS01000006">
    <property type="protein sequence ID" value="RHX84221.1"/>
    <property type="molecule type" value="Genomic_DNA"/>
</dbReference>
<accession>A0A8B3CPS3</accession>
<gene>
    <name evidence="2" type="ORF">DLM78_19315</name>
</gene>
<name>A0A8B3CPS3_9LEPT</name>
<comment type="caution">
    <text evidence="2">The sequence shown here is derived from an EMBL/GenBank/DDBJ whole genome shotgun (WGS) entry which is preliminary data.</text>
</comment>